<comment type="caution">
    <text evidence="1">The sequence shown here is derived from an EMBL/GenBank/DDBJ whole genome shotgun (WGS) entry which is preliminary data.</text>
</comment>
<evidence type="ECO:0000313" key="1">
    <source>
        <dbReference type="EMBL" id="MQM19969.1"/>
    </source>
</evidence>
<dbReference type="AlphaFoldDB" id="A0A843XK15"/>
<reference evidence="1" key="1">
    <citation type="submission" date="2017-07" db="EMBL/GenBank/DDBJ databases">
        <title>Taro Niue Genome Assembly and Annotation.</title>
        <authorList>
            <person name="Atibalentja N."/>
            <person name="Keating K."/>
            <person name="Fields C.J."/>
        </authorList>
    </citation>
    <scope>NUCLEOTIDE SEQUENCE</scope>
    <source>
        <strain evidence="1">Niue_2</strain>
        <tissue evidence="1">Leaf</tissue>
    </source>
</reference>
<sequence>MPLSGRWSLMWKKSPGMMRTNSRRMTKMTLN</sequence>
<dbReference type="Proteomes" id="UP000652761">
    <property type="component" value="Unassembled WGS sequence"/>
</dbReference>
<gene>
    <name evidence="1" type="ORF">Taro_052982</name>
</gene>
<dbReference type="EMBL" id="NMUH01009358">
    <property type="protein sequence ID" value="MQM19969.1"/>
    <property type="molecule type" value="Genomic_DNA"/>
</dbReference>
<proteinExistence type="predicted"/>
<organism evidence="1 2">
    <name type="scientific">Colocasia esculenta</name>
    <name type="common">Wild taro</name>
    <name type="synonym">Arum esculentum</name>
    <dbReference type="NCBI Taxonomy" id="4460"/>
    <lineage>
        <taxon>Eukaryota</taxon>
        <taxon>Viridiplantae</taxon>
        <taxon>Streptophyta</taxon>
        <taxon>Embryophyta</taxon>
        <taxon>Tracheophyta</taxon>
        <taxon>Spermatophyta</taxon>
        <taxon>Magnoliopsida</taxon>
        <taxon>Liliopsida</taxon>
        <taxon>Araceae</taxon>
        <taxon>Aroideae</taxon>
        <taxon>Colocasieae</taxon>
        <taxon>Colocasia</taxon>
    </lineage>
</organism>
<name>A0A843XK15_COLES</name>
<keyword evidence="2" id="KW-1185">Reference proteome</keyword>
<accession>A0A843XK15</accession>
<evidence type="ECO:0000313" key="2">
    <source>
        <dbReference type="Proteomes" id="UP000652761"/>
    </source>
</evidence>
<protein>
    <submittedName>
        <fullName evidence="1">Uncharacterized protein</fullName>
    </submittedName>
</protein>